<keyword evidence="4" id="KW-0520">NAD</keyword>
<dbReference type="GO" id="GO:0051287">
    <property type="term" value="F:NAD binding"/>
    <property type="evidence" value="ECO:0007669"/>
    <property type="project" value="InterPro"/>
</dbReference>
<dbReference type="SUPFAM" id="SSF48179">
    <property type="entry name" value="6-phosphogluconate dehydrogenase C-terminal domain-like"/>
    <property type="match status" value="1"/>
</dbReference>
<dbReference type="InterPro" id="IPR017476">
    <property type="entry name" value="UDP-Glc/GDP-Man"/>
</dbReference>
<dbReference type="InterPro" id="IPR036220">
    <property type="entry name" value="UDP-Glc/GDP-Man_DH_C_sf"/>
</dbReference>
<dbReference type="InterPro" id="IPR036291">
    <property type="entry name" value="NAD(P)-bd_dom_sf"/>
</dbReference>
<organism evidence="10 11">
    <name type="scientific">Haloferax massiliensis</name>
    <dbReference type="NCBI Taxonomy" id="1476858"/>
    <lineage>
        <taxon>Archaea</taxon>
        <taxon>Methanobacteriati</taxon>
        <taxon>Methanobacteriota</taxon>
        <taxon>Stenosarchaea group</taxon>
        <taxon>Halobacteria</taxon>
        <taxon>Halobacteriales</taxon>
        <taxon>Haloferacaceae</taxon>
        <taxon>Haloferax</taxon>
    </lineage>
</organism>
<evidence type="ECO:0000256" key="5">
    <source>
        <dbReference type="ARBA" id="ARBA00030172"/>
    </source>
</evidence>
<evidence type="ECO:0000256" key="3">
    <source>
        <dbReference type="ARBA" id="ARBA00023002"/>
    </source>
</evidence>
<evidence type="ECO:0000256" key="8">
    <source>
        <dbReference type="SAM" id="MobiDB-lite"/>
    </source>
</evidence>
<protein>
    <recommendedName>
        <fullName evidence="2">UDP-N-acetyl-D-mannosamine dehydrogenase</fullName>
        <ecNumber evidence="1">1.1.1.336</ecNumber>
    </recommendedName>
    <alternativeName>
        <fullName evidence="5">UDP-ManNAc 6-dehydrogenase</fullName>
    </alternativeName>
</protein>
<feature type="region of interest" description="Disordered" evidence="8">
    <location>
        <begin position="1"/>
        <end position="26"/>
    </location>
</feature>
<evidence type="ECO:0000313" key="10">
    <source>
        <dbReference type="EMBL" id="CQR52946.1"/>
    </source>
</evidence>
<dbReference type="NCBIfam" id="TIGR03026">
    <property type="entry name" value="NDP-sugDHase"/>
    <property type="match status" value="1"/>
</dbReference>
<sequence>MSTQSSVTTIYGSDRPEDEQRDAFTSGDVPVGVYGLGKMGLPLASVYAETTGNVTGADIDTEVVREINAGRNHIVGEPGLDELVERLVEDGALVANTEPREVAAEASVHVVIVPTLVDDGGRPDLSVIEAVAGDIGRGLDEGDLVVFESTLPPRSCRDALLPLLESESGLSLGEFGLAFCPERTSSGRALKDIRGAYPKVVGGADDESARAASLIYDQISSNEVITVSDTTTAEAVKVFEGVYRDVNIALANELATHADEFEVDVTEAIDVANTQPFCEIHTPGAGVGGHCIPYYPQFLINEFETASPLMETARAVNDEMPHVTAQTALDRLDARGVAPEDATVLVLGLTYRAGVKEIRKTPALPVIEHLDAAGADVVATDPILDDTDVFEAAGATIIRGVTNDDLSPDAIVLVTAHESFEHLDVPAFSDGDRPVVFVDGRQAATEYRDDERVDYEGIGLHD</sequence>
<feature type="compositionally biased region" description="Polar residues" evidence="8">
    <location>
        <begin position="1"/>
        <end position="11"/>
    </location>
</feature>
<dbReference type="AlphaFoldDB" id="A0A0D6JVJ1"/>
<evidence type="ECO:0000259" key="9">
    <source>
        <dbReference type="SMART" id="SM00984"/>
    </source>
</evidence>
<dbReference type="Gene3D" id="3.40.50.720">
    <property type="entry name" value="NAD(P)-binding Rossmann-like Domain"/>
    <property type="match status" value="2"/>
</dbReference>
<dbReference type="PANTHER" id="PTHR43491">
    <property type="entry name" value="UDP-N-ACETYL-D-MANNOSAMINE DEHYDROGENASE"/>
    <property type="match status" value="1"/>
</dbReference>
<evidence type="ECO:0000313" key="11">
    <source>
        <dbReference type="Proteomes" id="UP000198902"/>
    </source>
</evidence>
<evidence type="ECO:0000256" key="4">
    <source>
        <dbReference type="ARBA" id="ARBA00023027"/>
    </source>
</evidence>
<keyword evidence="3" id="KW-0560">Oxidoreductase</keyword>
<dbReference type="InterPro" id="IPR001732">
    <property type="entry name" value="UDP-Glc/GDP-Man_DH_N"/>
</dbReference>
<name>A0A0D6JVJ1_9EURY</name>
<keyword evidence="11" id="KW-1185">Reference proteome</keyword>
<dbReference type="OrthoDB" id="372050at2157"/>
<dbReference type="Proteomes" id="UP000198902">
    <property type="component" value="Unassembled WGS sequence"/>
</dbReference>
<dbReference type="EC" id="1.1.1.336" evidence="1"/>
<dbReference type="InterPro" id="IPR014026">
    <property type="entry name" value="UDP-Glc/GDP-Man_DH_dimer"/>
</dbReference>
<proteinExistence type="inferred from homology"/>
<evidence type="ECO:0000256" key="2">
    <source>
        <dbReference type="ARBA" id="ARBA00016796"/>
    </source>
</evidence>
<dbReference type="SUPFAM" id="SSF51735">
    <property type="entry name" value="NAD(P)-binding Rossmann-fold domains"/>
    <property type="match status" value="1"/>
</dbReference>
<gene>
    <name evidence="10" type="primary">wbpA_2</name>
    <name evidence="10" type="ORF">BN996_03381</name>
</gene>
<dbReference type="Pfam" id="PF03721">
    <property type="entry name" value="UDPG_MGDP_dh_N"/>
    <property type="match status" value="1"/>
</dbReference>
<dbReference type="InterPro" id="IPR028359">
    <property type="entry name" value="UDP_ManNAc/GlcNAc_DH"/>
</dbReference>
<dbReference type="PIRSF" id="PIRSF000124">
    <property type="entry name" value="UDPglc_GDPman_dh"/>
    <property type="match status" value="1"/>
</dbReference>
<evidence type="ECO:0000256" key="1">
    <source>
        <dbReference type="ARBA" id="ARBA00012935"/>
    </source>
</evidence>
<dbReference type="SMART" id="SM00984">
    <property type="entry name" value="UDPG_MGDP_dh_C"/>
    <property type="match status" value="1"/>
</dbReference>
<feature type="domain" description="UDP-glucose/GDP-mannose dehydrogenase C-terminal" evidence="9">
    <location>
        <begin position="345"/>
        <end position="446"/>
    </location>
</feature>
<dbReference type="PANTHER" id="PTHR43491:SF5">
    <property type="entry name" value="UDP-N-ACETYL-D-MANNOSAMINE DEHYDROGENASE"/>
    <property type="match status" value="1"/>
</dbReference>
<comment type="similarity">
    <text evidence="7">Belongs to the UDP-glucose/GDP-mannose dehydrogenase family.</text>
</comment>
<comment type="catalytic activity">
    <reaction evidence="6">
        <text>UDP-N-acetyl-alpha-D-mannosamine + 2 NAD(+) + H2O = UDP-N-acetyl-alpha-D-mannosaminouronate + 2 NADH + 3 H(+)</text>
        <dbReference type="Rhea" id="RHEA:25780"/>
        <dbReference type="ChEBI" id="CHEBI:15377"/>
        <dbReference type="ChEBI" id="CHEBI:15378"/>
        <dbReference type="ChEBI" id="CHEBI:57540"/>
        <dbReference type="ChEBI" id="CHEBI:57945"/>
        <dbReference type="ChEBI" id="CHEBI:68623"/>
        <dbReference type="ChEBI" id="CHEBI:70731"/>
        <dbReference type="EC" id="1.1.1.336"/>
    </reaction>
</comment>
<reference evidence="11" key="1">
    <citation type="submission" date="2015-03" db="EMBL/GenBank/DDBJ databases">
        <authorList>
            <person name="Urmite Genomes"/>
        </authorList>
    </citation>
    <scope>NUCLEOTIDE SEQUENCE [LARGE SCALE GENOMIC DNA]</scope>
    <source>
        <strain evidence="11">Arc-Hr</strain>
    </source>
</reference>
<dbReference type="RefSeq" id="WP_089780958.1">
    <property type="nucleotide sequence ID" value="NZ_CABLRR010000005.1"/>
</dbReference>
<dbReference type="GO" id="GO:0000271">
    <property type="term" value="P:polysaccharide biosynthetic process"/>
    <property type="evidence" value="ECO:0007669"/>
    <property type="project" value="InterPro"/>
</dbReference>
<accession>A0A0D6JVJ1</accession>
<dbReference type="Pfam" id="PF03720">
    <property type="entry name" value="UDPG_MGDP_dh_C"/>
    <property type="match status" value="1"/>
</dbReference>
<dbReference type="PIRSF" id="PIRSF500136">
    <property type="entry name" value="UDP_ManNAc_DH"/>
    <property type="match status" value="1"/>
</dbReference>
<dbReference type="GO" id="GO:0089714">
    <property type="term" value="F:UDP-N-acetyl-D-mannosamine dehydrogenase activity"/>
    <property type="evidence" value="ECO:0007669"/>
    <property type="project" value="UniProtKB-EC"/>
</dbReference>
<evidence type="ECO:0000256" key="6">
    <source>
        <dbReference type="ARBA" id="ARBA00049130"/>
    </source>
</evidence>
<dbReference type="Pfam" id="PF00984">
    <property type="entry name" value="UDPG_MGDP_dh"/>
    <property type="match status" value="1"/>
</dbReference>
<dbReference type="GO" id="GO:0016628">
    <property type="term" value="F:oxidoreductase activity, acting on the CH-CH group of donors, NAD or NADP as acceptor"/>
    <property type="evidence" value="ECO:0007669"/>
    <property type="project" value="InterPro"/>
</dbReference>
<dbReference type="EMBL" id="CSTE01000005">
    <property type="protein sequence ID" value="CQR52946.1"/>
    <property type="molecule type" value="Genomic_DNA"/>
</dbReference>
<dbReference type="InterPro" id="IPR014027">
    <property type="entry name" value="UDP-Glc/GDP-Man_DH_C"/>
</dbReference>
<evidence type="ECO:0000256" key="7">
    <source>
        <dbReference type="PIRNR" id="PIRNR000124"/>
    </source>
</evidence>
<dbReference type="SUPFAM" id="SSF52413">
    <property type="entry name" value="UDP-glucose/GDP-mannose dehydrogenase C-terminal domain"/>
    <property type="match status" value="1"/>
</dbReference>
<dbReference type="InterPro" id="IPR008927">
    <property type="entry name" value="6-PGluconate_DH-like_C_sf"/>
</dbReference>